<keyword evidence="3 4" id="KW-0326">Glycosidase</keyword>
<dbReference type="EMBL" id="PVTE01000010">
    <property type="protein sequence ID" value="PRY37557.1"/>
    <property type="molecule type" value="Genomic_DNA"/>
</dbReference>
<evidence type="ECO:0000313" key="6">
    <source>
        <dbReference type="Proteomes" id="UP000238375"/>
    </source>
</evidence>
<dbReference type="GO" id="GO:0004650">
    <property type="term" value="F:polygalacturonase activity"/>
    <property type="evidence" value="ECO:0007669"/>
    <property type="project" value="InterPro"/>
</dbReference>
<protein>
    <submittedName>
        <fullName evidence="5">Polygalacturonase</fullName>
    </submittedName>
</protein>
<organism evidence="5 6">
    <name type="scientific">Spirosoma oryzae</name>
    <dbReference type="NCBI Taxonomy" id="1469603"/>
    <lineage>
        <taxon>Bacteria</taxon>
        <taxon>Pseudomonadati</taxon>
        <taxon>Bacteroidota</taxon>
        <taxon>Cytophagia</taxon>
        <taxon>Cytophagales</taxon>
        <taxon>Cytophagaceae</taxon>
        <taxon>Spirosoma</taxon>
    </lineage>
</organism>
<dbReference type="SUPFAM" id="SSF51126">
    <property type="entry name" value="Pectin lyase-like"/>
    <property type="match status" value="1"/>
</dbReference>
<dbReference type="PROSITE" id="PS00502">
    <property type="entry name" value="POLYGALACTURONASE"/>
    <property type="match status" value="1"/>
</dbReference>
<evidence type="ECO:0000256" key="1">
    <source>
        <dbReference type="ARBA" id="ARBA00008834"/>
    </source>
</evidence>
<evidence type="ECO:0000256" key="3">
    <source>
        <dbReference type="ARBA" id="ARBA00023295"/>
    </source>
</evidence>
<dbReference type="GO" id="GO:0005975">
    <property type="term" value="P:carbohydrate metabolic process"/>
    <property type="evidence" value="ECO:0007669"/>
    <property type="project" value="InterPro"/>
</dbReference>
<dbReference type="PANTHER" id="PTHR31339:SF9">
    <property type="entry name" value="PLASMIN AND FIBRONECTIN-BINDING PROTEIN A"/>
    <property type="match status" value="1"/>
</dbReference>
<dbReference type="InterPro" id="IPR012334">
    <property type="entry name" value="Pectin_lyas_fold"/>
</dbReference>
<accession>A0A2T0SVV5</accession>
<dbReference type="InterPro" id="IPR051801">
    <property type="entry name" value="GH28_Enzymes"/>
</dbReference>
<evidence type="ECO:0000256" key="2">
    <source>
        <dbReference type="ARBA" id="ARBA00022801"/>
    </source>
</evidence>
<reference evidence="5 6" key="1">
    <citation type="submission" date="2018-03" db="EMBL/GenBank/DDBJ databases">
        <title>Genomic Encyclopedia of Archaeal and Bacterial Type Strains, Phase II (KMG-II): from individual species to whole genera.</title>
        <authorList>
            <person name="Goeker M."/>
        </authorList>
    </citation>
    <scope>NUCLEOTIDE SEQUENCE [LARGE SCALE GENOMIC DNA]</scope>
    <source>
        <strain evidence="5 6">DSM 28354</strain>
    </source>
</reference>
<dbReference type="Proteomes" id="UP000238375">
    <property type="component" value="Unassembled WGS sequence"/>
</dbReference>
<name>A0A2T0SVV5_9BACT</name>
<keyword evidence="6" id="KW-1185">Reference proteome</keyword>
<proteinExistence type="inferred from homology"/>
<dbReference type="InterPro" id="IPR006626">
    <property type="entry name" value="PbH1"/>
</dbReference>
<evidence type="ECO:0000313" key="5">
    <source>
        <dbReference type="EMBL" id="PRY37557.1"/>
    </source>
</evidence>
<dbReference type="SMART" id="SM00710">
    <property type="entry name" value="PbH1"/>
    <property type="match status" value="5"/>
</dbReference>
<comment type="similarity">
    <text evidence="1 4">Belongs to the glycosyl hydrolase 28 family.</text>
</comment>
<sequence>MNSRRQYFAALYFRSIYMLIPLANGRHSGYKRVLPALVFLLTTVACRPATSTVTPAPPAGTLTLIGDGTTNQTKPLQRAIDSCGAAGGGTLIIPAGTYLISPITLRSRVTLQLSAGATLLASTDAADYSGKFSNLINGDSLTNVSLTGQGTIDGNGAVWWQRYLDSGKTLNRPRLIYITRSTDLTVDGLTLTNSPSFHLVPYLCQNVTLKNLTITAPATSPNTDGIDPANCTHVVIDNCTIDTGDDNIAIKGGRSNGQLVQSCRDIQISNCRFLHGHGLSVGSETSSGVADVAVSNCTFTGTTNGIRIKSQTGLGGSVQNLAYSKITMTDVTSPLVIDLAYALNANDNYPTDIPAIGNVTISQLTATGAKSAGSLVGLTNSLLQNLTFSSVQISAQTGLILQNARNVTMSACRIQAASGQPVITQNVTGTGF</sequence>
<evidence type="ECO:0000256" key="4">
    <source>
        <dbReference type="RuleBase" id="RU361169"/>
    </source>
</evidence>
<dbReference type="Gene3D" id="2.160.20.10">
    <property type="entry name" value="Single-stranded right-handed beta-helix, Pectin lyase-like"/>
    <property type="match status" value="1"/>
</dbReference>
<dbReference type="PANTHER" id="PTHR31339">
    <property type="entry name" value="PECTIN LYASE-RELATED"/>
    <property type="match status" value="1"/>
</dbReference>
<dbReference type="InterPro" id="IPR000743">
    <property type="entry name" value="Glyco_hydro_28"/>
</dbReference>
<dbReference type="Pfam" id="PF00295">
    <property type="entry name" value="Glyco_hydro_28"/>
    <property type="match status" value="1"/>
</dbReference>
<gene>
    <name evidence="5" type="ORF">CLV58_11026</name>
</gene>
<comment type="caution">
    <text evidence="5">The sequence shown here is derived from an EMBL/GenBank/DDBJ whole genome shotgun (WGS) entry which is preliminary data.</text>
</comment>
<dbReference type="InterPro" id="IPR011050">
    <property type="entry name" value="Pectin_lyase_fold/virulence"/>
</dbReference>
<dbReference type="AlphaFoldDB" id="A0A2T0SVV5"/>
<keyword evidence="2 4" id="KW-0378">Hydrolase</keyword>